<evidence type="ECO:0000313" key="1">
    <source>
        <dbReference type="EMBL" id="QHT98981.1"/>
    </source>
</evidence>
<proteinExistence type="predicted"/>
<accession>A0A6C0J034</accession>
<organism evidence="1">
    <name type="scientific">viral metagenome</name>
    <dbReference type="NCBI Taxonomy" id="1070528"/>
    <lineage>
        <taxon>unclassified sequences</taxon>
        <taxon>metagenomes</taxon>
        <taxon>organismal metagenomes</taxon>
    </lineage>
</organism>
<dbReference type="AlphaFoldDB" id="A0A6C0J034"/>
<sequence length="80" mass="9348">MDLMILIVVLLGAFLLYYLIETIRSLHQEIKEIKTKCVNTDSKDNKDIEFKTSTVDPMVGMNKSLINNMNYLKNYFDINK</sequence>
<reference evidence="1" key="1">
    <citation type="journal article" date="2020" name="Nature">
        <title>Giant virus diversity and host interactions through global metagenomics.</title>
        <authorList>
            <person name="Schulz F."/>
            <person name="Roux S."/>
            <person name="Paez-Espino D."/>
            <person name="Jungbluth S."/>
            <person name="Walsh D.A."/>
            <person name="Denef V.J."/>
            <person name="McMahon K.D."/>
            <person name="Konstantinidis K.T."/>
            <person name="Eloe-Fadrosh E.A."/>
            <person name="Kyrpides N.C."/>
            <person name="Woyke T."/>
        </authorList>
    </citation>
    <scope>NUCLEOTIDE SEQUENCE</scope>
    <source>
        <strain evidence="1">GVMAG-M-3300025695-21</strain>
    </source>
</reference>
<dbReference type="EMBL" id="MN740299">
    <property type="protein sequence ID" value="QHT98981.1"/>
    <property type="molecule type" value="Genomic_DNA"/>
</dbReference>
<name>A0A6C0J034_9ZZZZ</name>
<protein>
    <submittedName>
        <fullName evidence="1">Uncharacterized protein</fullName>
    </submittedName>
</protein>